<dbReference type="GO" id="GO:0042742">
    <property type="term" value="P:defense response to bacterium"/>
    <property type="evidence" value="ECO:0007669"/>
    <property type="project" value="TreeGrafter"/>
</dbReference>
<evidence type="ECO:0000313" key="3">
    <source>
        <dbReference type="Proteomes" id="UP000233837"/>
    </source>
</evidence>
<name>A0A2I0VCC7_9ASPA</name>
<accession>A0A2I0VCC7</accession>
<proteinExistence type="predicted"/>
<dbReference type="InterPro" id="IPR044292">
    <property type="entry name" value="NPR"/>
</dbReference>
<organism evidence="2 3">
    <name type="scientific">Dendrobium catenatum</name>
    <dbReference type="NCBI Taxonomy" id="906689"/>
    <lineage>
        <taxon>Eukaryota</taxon>
        <taxon>Viridiplantae</taxon>
        <taxon>Streptophyta</taxon>
        <taxon>Embryophyta</taxon>
        <taxon>Tracheophyta</taxon>
        <taxon>Spermatophyta</taxon>
        <taxon>Magnoliopsida</taxon>
        <taxon>Liliopsida</taxon>
        <taxon>Asparagales</taxon>
        <taxon>Orchidaceae</taxon>
        <taxon>Epidendroideae</taxon>
        <taxon>Malaxideae</taxon>
        <taxon>Dendrobiinae</taxon>
        <taxon>Dendrobium</taxon>
    </lineage>
</organism>
<dbReference type="GO" id="GO:0009862">
    <property type="term" value="P:systemic acquired resistance, salicylic acid mediated signaling pathway"/>
    <property type="evidence" value="ECO:0007669"/>
    <property type="project" value="InterPro"/>
</dbReference>
<evidence type="ECO:0000259" key="1">
    <source>
        <dbReference type="Pfam" id="PF12313"/>
    </source>
</evidence>
<dbReference type="AlphaFoldDB" id="A0A2I0VCC7"/>
<dbReference type="InterPro" id="IPR036770">
    <property type="entry name" value="Ankyrin_rpt-contain_sf"/>
</dbReference>
<dbReference type="PANTHER" id="PTHR46475:SF2">
    <property type="entry name" value="REGULATORY PROTEIN NPR3"/>
    <property type="match status" value="1"/>
</dbReference>
<gene>
    <name evidence="2" type="primary">NPR3</name>
    <name evidence="2" type="ORF">MA16_Dca028090</name>
</gene>
<dbReference type="GO" id="GO:0050832">
    <property type="term" value="P:defense response to fungus"/>
    <property type="evidence" value="ECO:0007669"/>
    <property type="project" value="TreeGrafter"/>
</dbReference>
<dbReference type="SUPFAM" id="SSF48403">
    <property type="entry name" value="Ankyrin repeat"/>
    <property type="match status" value="1"/>
</dbReference>
<dbReference type="Pfam" id="PF12313">
    <property type="entry name" value="NPR1_like_C"/>
    <property type="match status" value="1"/>
</dbReference>
<dbReference type="InterPro" id="IPR021094">
    <property type="entry name" value="NPR1/NIM1-like_C"/>
</dbReference>
<dbReference type="GO" id="GO:2000031">
    <property type="term" value="P:regulation of salicylic acid mediated signaling pathway"/>
    <property type="evidence" value="ECO:0007669"/>
    <property type="project" value="InterPro"/>
</dbReference>
<keyword evidence="3" id="KW-1185">Reference proteome</keyword>
<sequence>MMLLHYATTYCDSKVIAKNLDMRLAYINLKNDRGYTPLQISAMRREPAVIVSLLTKGTSASETTGDGQCVVSICRRLIQTKYYHAKIEQGQESNKDRFCINILEREIRRNPVAWYKAVASPLLAGDLHMKLLSGCERFLQGLTLTPLGYSAQGAFKYDFYEFFKKSYSDLI</sequence>
<evidence type="ECO:0000313" key="2">
    <source>
        <dbReference type="EMBL" id="PKU61071.1"/>
    </source>
</evidence>
<dbReference type="STRING" id="906689.A0A2I0VCC7"/>
<reference evidence="2 3" key="1">
    <citation type="journal article" date="2016" name="Sci. Rep.">
        <title>The Dendrobium catenatum Lindl. genome sequence provides insights into polysaccharide synthase, floral development and adaptive evolution.</title>
        <authorList>
            <person name="Zhang G.Q."/>
            <person name="Xu Q."/>
            <person name="Bian C."/>
            <person name="Tsai W.C."/>
            <person name="Yeh C.M."/>
            <person name="Liu K.W."/>
            <person name="Yoshida K."/>
            <person name="Zhang L.S."/>
            <person name="Chang S.B."/>
            <person name="Chen F."/>
            <person name="Shi Y."/>
            <person name="Su Y.Y."/>
            <person name="Zhang Y.Q."/>
            <person name="Chen L.J."/>
            <person name="Yin Y."/>
            <person name="Lin M."/>
            <person name="Huang H."/>
            <person name="Deng H."/>
            <person name="Wang Z.W."/>
            <person name="Zhu S.L."/>
            <person name="Zhao X."/>
            <person name="Deng C."/>
            <person name="Niu S.C."/>
            <person name="Huang J."/>
            <person name="Wang M."/>
            <person name="Liu G.H."/>
            <person name="Yang H.J."/>
            <person name="Xiao X.J."/>
            <person name="Hsiao Y.Y."/>
            <person name="Wu W.L."/>
            <person name="Chen Y.Y."/>
            <person name="Mitsuda N."/>
            <person name="Ohme-Takagi M."/>
            <person name="Luo Y.B."/>
            <person name="Van de Peer Y."/>
            <person name="Liu Z.J."/>
        </authorList>
    </citation>
    <scope>NUCLEOTIDE SEQUENCE [LARGE SCALE GENOMIC DNA]</scope>
    <source>
        <tissue evidence="2">The whole plant</tissue>
    </source>
</reference>
<dbReference type="EMBL" id="KZ504811">
    <property type="protein sequence ID" value="PKU61071.1"/>
    <property type="molecule type" value="Genomic_DNA"/>
</dbReference>
<dbReference type="Proteomes" id="UP000233837">
    <property type="component" value="Unassembled WGS sequence"/>
</dbReference>
<dbReference type="GO" id="GO:2000022">
    <property type="term" value="P:regulation of jasmonic acid mediated signaling pathway"/>
    <property type="evidence" value="ECO:0007669"/>
    <property type="project" value="InterPro"/>
</dbReference>
<dbReference type="PANTHER" id="PTHR46475">
    <property type="entry name" value="REGULATORY PROTEIN NPR3"/>
    <property type="match status" value="1"/>
</dbReference>
<dbReference type="Gene3D" id="1.25.40.20">
    <property type="entry name" value="Ankyrin repeat-containing domain"/>
    <property type="match status" value="1"/>
</dbReference>
<protein>
    <submittedName>
        <fullName evidence="2">Regulatory protein NPR3</fullName>
    </submittedName>
</protein>
<reference evidence="2 3" key="2">
    <citation type="journal article" date="2017" name="Nature">
        <title>The Apostasia genome and the evolution of orchids.</title>
        <authorList>
            <person name="Zhang G.Q."/>
            <person name="Liu K.W."/>
            <person name="Li Z."/>
            <person name="Lohaus R."/>
            <person name="Hsiao Y.Y."/>
            <person name="Niu S.C."/>
            <person name="Wang J.Y."/>
            <person name="Lin Y.C."/>
            <person name="Xu Q."/>
            <person name="Chen L.J."/>
            <person name="Yoshida K."/>
            <person name="Fujiwara S."/>
            <person name="Wang Z.W."/>
            <person name="Zhang Y.Q."/>
            <person name="Mitsuda N."/>
            <person name="Wang M."/>
            <person name="Liu G.H."/>
            <person name="Pecoraro L."/>
            <person name="Huang H.X."/>
            <person name="Xiao X.J."/>
            <person name="Lin M."/>
            <person name="Wu X.Y."/>
            <person name="Wu W.L."/>
            <person name="Chen Y.Y."/>
            <person name="Chang S.B."/>
            <person name="Sakamoto S."/>
            <person name="Ohme-Takagi M."/>
            <person name="Yagi M."/>
            <person name="Zeng S.J."/>
            <person name="Shen C.Y."/>
            <person name="Yeh C.M."/>
            <person name="Luo Y.B."/>
            <person name="Tsai W.C."/>
            <person name="Van de Peer Y."/>
            <person name="Liu Z.J."/>
        </authorList>
    </citation>
    <scope>NUCLEOTIDE SEQUENCE [LARGE SCALE GENOMIC DNA]</scope>
    <source>
        <tissue evidence="2">The whole plant</tissue>
    </source>
</reference>
<dbReference type="GO" id="GO:0005634">
    <property type="term" value="C:nucleus"/>
    <property type="evidence" value="ECO:0007669"/>
    <property type="project" value="TreeGrafter"/>
</dbReference>
<feature type="domain" description="NPR1/NIM1-like C-terminal" evidence="1">
    <location>
        <begin position="75"/>
        <end position="133"/>
    </location>
</feature>